<sequence>MVLRQREVKRCITTHIHSGGLSVREAPTVERAWFLEGSAYYGWGYGTSFIHCTSRL</sequence>
<dbReference type="EMBL" id="CP133622">
    <property type="protein sequence ID" value="WMV54719.1"/>
    <property type="molecule type" value="Genomic_DNA"/>
</dbReference>
<proteinExistence type="predicted"/>
<gene>
    <name evidence="1" type="ORF">MTR67_048104</name>
</gene>
<evidence type="ECO:0000313" key="2">
    <source>
        <dbReference type="Proteomes" id="UP001234989"/>
    </source>
</evidence>
<organism evidence="1 2">
    <name type="scientific">Solanum verrucosum</name>
    <dbReference type="NCBI Taxonomy" id="315347"/>
    <lineage>
        <taxon>Eukaryota</taxon>
        <taxon>Viridiplantae</taxon>
        <taxon>Streptophyta</taxon>
        <taxon>Embryophyta</taxon>
        <taxon>Tracheophyta</taxon>
        <taxon>Spermatophyta</taxon>
        <taxon>Magnoliopsida</taxon>
        <taxon>eudicotyledons</taxon>
        <taxon>Gunneridae</taxon>
        <taxon>Pentapetalae</taxon>
        <taxon>asterids</taxon>
        <taxon>lamiids</taxon>
        <taxon>Solanales</taxon>
        <taxon>Solanaceae</taxon>
        <taxon>Solanoideae</taxon>
        <taxon>Solaneae</taxon>
        <taxon>Solanum</taxon>
    </lineage>
</organism>
<protein>
    <submittedName>
        <fullName evidence="1">Uncharacterized protein</fullName>
    </submittedName>
</protein>
<dbReference type="AlphaFoldDB" id="A0AAF0V079"/>
<evidence type="ECO:0000313" key="1">
    <source>
        <dbReference type="EMBL" id="WMV54719.1"/>
    </source>
</evidence>
<accession>A0AAF0V079</accession>
<reference evidence="1" key="1">
    <citation type="submission" date="2023-08" db="EMBL/GenBank/DDBJ databases">
        <title>A de novo genome assembly of Solanum verrucosum Schlechtendal, a Mexican diploid species geographically isolated from the other diploid A-genome species in potato relatives.</title>
        <authorList>
            <person name="Hosaka K."/>
        </authorList>
    </citation>
    <scope>NUCLEOTIDE SEQUENCE</scope>
    <source>
        <tissue evidence="1">Young leaves</tissue>
    </source>
</reference>
<keyword evidence="2" id="KW-1185">Reference proteome</keyword>
<name>A0AAF0V079_SOLVR</name>
<dbReference type="Proteomes" id="UP001234989">
    <property type="component" value="Chromosome 11"/>
</dbReference>